<dbReference type="AlphaFoldDB" id="A0A8C1JIG6"/>
<feature type="compositionally biased region" description="Basic and acidic residues" evidence="1">
    <location>
        <begin position="37"/>
        <end position="51"/>
    </location>
</feature>
<name>A0A8C1JIG6_CYPCA</name>
<dbReference type="Proteomes" id="UP000694427">
    <property type="component" value="Unplaced"/>
</dbReference>
<evidence type="ECO:0000313" key="3">
    <source>
        <dbReference type="Proteomes" id="UP000694427"/>
    </source>
</evidence>
<evidence type="ECO:0000313" key="2">
    <source>
        <dbReference type="Ensembl" id="ENSCCRP00010032300.1"/>
    </source>
</evidence>
<evidence type="ECO:0000256" key="1">
    <source>
        <dbReference type="SAM" id="MobiDB-lite"/>
    </source>
</evidence>
<accession>A0A8C1JIG6</accession>
<protein>
    <submittedName>
        <fullName evidence="2">Uncharacterized protein</fullName>
    </submittedName>
</protein>
<reference evidence="2" key="1">
    <citation type="submission" date="2025-08" db="UniProtKB">
        <authorList>
            <consortium name="Ensembl"/>
        </authorList>
    </citation>
    <scope>IDENTIFICATION</scope>
</reference>
<reference evidence="2" key="2">
    <citation type="submission" date="2025-09" db="UniProtKB">
        <authorList>
            <consortium name="Ensembl"/>
        </authorList>
    </citation>
    <scope>IDENTIFICATION</scope>
</reference>
<proteinExistence type="predicted"/>
<organism evidence="2 3">
    <name type="scientific">Cyprinus carpio</name>
    <name type="common">Common carp</name>
    <dbReference type="NCBI Taxonomy" id="7962"/>
    <lineage>
        <taxon>Eukaryota</taxon>
        <taxon>Metazoa</taxon>
        <taxon>Chordata</taxon>
        <taxon>Craniata</taxon>
        <taxon>Vertebrata</taxon>
        <taxon>Euteleostomi</taxon>
        <taxon>Actinopterygii</taxon>
        <taxon>Neopterygii</taxon>
        <taxon>Teleostei</taxon>
        <taxon>Ostariophysi</taxon>
        <taxon>Cypriniformes</taxon>
        <taxon>Cyprinidae</taxon>
        <taxon>Cyprininae</taxon>
        <taxon>Cyprinus</taxon>
    </lineage>
</organism>
<dbReference type="Ensembl" id="ENSCCRT00010035426.1">
    <property type="protein sequence ID" value="ENSCCRP00010032300.1"/>
    <property type="gene ID" value="ENSCCRG00010013756.1"/>
</dbReference>
<keyword evidence="3" id="KW-1185">Reference proteome</keyword>
<sequence length="75" mass="8441">MKSFDGNIVYFDSFIKRLFRYNLSDIKFCSAGHISPDKQEMENERRGEEAGTIRTVDVPNGDIIGMPGCSMSGLF</sequence>
<feature type="region of interest" description="Disordered" evidence="1">
    <location>
        <begin position="37"/>
        <end position="59"/>
    </location>
</feature>